<gene>
    <name evidence="1" type="ORF">FOF46_10915</name>
</gene>
<evidence type="ECO:0000313" key="2">
    <source>
        <dbReference type="Proteomes" id="UP000318833"/>
    </source>
</evidence>
<sequence length="120" mass="14277">MSLNCEKFYELEFYNSFVIVTIFKDVLLTLDKANIVREEIKSYYKSKDFIMITNRKFRHEVSDEVFRQGQPSNMRGLAIVSKEKTERDIALIQQKLYDKSFAFFTTLEEAKSWAEGYFIN</sequence>
<comment type="caution">
    <text evidence="1">The sequence shown here is derived from an EMBL/GenBank/DDBJ whole genome shotgun (WGS) entry which is preliminary data.</text>
</comment>
<dbReference type="EMBL" id="VLNR01000019">
    <property type="protein sequence ID" value="TSE08807.1"/>
    <property type="molecule type" value="Genomic_DNA"/>
</dbReference>
<evidence type="ECO:0008006" key="3">
    <source>
        <dbReference type="Google" id="ProtNLM"/>
    </source>
</evidence>
<organism evidence="1 2">
    <name type="scientific">Aquimarina algiphila</name>
    <dbReference type="NCBI Taxonomy" id="2047982"/>
    <lineage>
        <taxon>Bacteria</taxon>
        <taxon>Pseudomonadati</taxon>
        <taxon>Bacteroidota</taxon>
        <taxon>Flavobacteriia</taxon>
        <taxon>Flavobacteriales</taxon>
        <taxon>Flavobacteriaceae</taxon>
        <taxon>Aquimarina</taxon>
    </lineage>
</organism>
<evidence type="ECO:0000313" key="1">
    <source>
        <dbReference type="EMBL" id="TSE08807.1"/>
    </source>
</evidence>
<keyword evidence="2" id="KW-1185">Reference proteome</keyword>
<name>A0A554VL25_9FLAO</name>
<proteinExistence type="predicted"/>
<dbReference type="Proteomes" id="UP000318833">
    <property type="component" value="Unassembled WGS sequence"/>
</dbReference>
<dbReference type="OrthoDB" id="1442370at2"/>
<accession>A0A554VL25</accession>
<reference evidence="1 2" key="1">
    <citation type="submission" date="2019-07" db="EMBL/GenBank/DDBJ databases">
        <title>The draft genome sequence of Aquimarina algiphila M91.</title>
        <authorList>
            <person name="Meng X."/>
        </authorList>
    </citation>
    <scope>NUCLEOTIDE SEQUENCE [LARGE SCALE GENOMIC DNA]</scope>
    <source>
        <strain evidence="1 2">M91</strain>
    </source>
</reference>
<dbReference type="RefSeq" id="WP_109437730.1">
    <property type="nucleotide sequence ID" value="NZ_CANLFO010000007.1"/>
</dbReference>
<dbReference type="AlphaFoldDB" id="A0A554VL25"/>
<protein>
    <recommendedName>
        <fullName evidence="3">STAS/SEC14 domain-containing protein</fullName>
    </recommendedName>
</protein>